<proteinExistence type="predicted"/>
<evidence type="ECO:0000313" key="1">
    <source>
        <dbReference type="EMBL" id="GIY89742.1"/>
    </source>
</evidence>
<sequence>MKRPIIPECMPEQMNADYLRFEKQFYGEFEGELEGKKHLSQQLTWLADRNGGVLRQMSYANVSRKSSAEIQARLRNAVAVIPSQFLILSRKIKLMNYKFFSRQYLNEAWDLGFCPSPRWHQTSDRVIDWETTVQMHFR</sequence>
<dbReference type="Proteomes" id="UP001054945">
    <property type="component" value="Unassembled WGS sequence"/>
</dbReference>
<evidence type="ECO:0000313" key="2">
    <source>
        <dbReference type="Proteomes" id="UP001054945"/>
    </source>
</evidence>
<name>A0AAV4X3M5_CAEEX</name>
<dbReference type="EMBL" id="BPLR01017252">
    <property type="protein sequence ID" value="GIY89742.1"/>
    <property type="molecule type" value="Genomic_DNA"/>
</dbReference>
<organism evidence="1 2">
    <name type="scientific">Caerostris extrusa</name>
    <name type="common">Bark spider</name>
    <name type="synonym">Caerostris bankana</name>
    <dbReference type="NCBI Taxonomy" id="172846"/>
    <lineage>
        <taxon>Eukaryota</taxon>
        <taxon>Metazoa</taxon>
        <taxon>Ecdysozoa</taxon>
        <taxon>Arthropoda</taxon>
        <taxon>Chelicerata</taxon>
        <taxon>Arachnida</taxon>
        <taxon>Araneae</taxon>
        <taxon>Araneomorphae</taxon>
        <taxon>Entelegynae</taxon>
        <taxon>Araneoidea</taxon>
        <taxon>Araneidae</taxon>
        <taxon>Caerostris</taxon>
    </lineage>
</organism>
<comment type="caution">
    <text evidence="1">The sequence shown here is derived from an EMBL/GenBank/DDBJ whole genome shotgun (WGS) entry which is preliminary data.</text>
</comment>
<gene>
    <name evidence="1" type="ORF">CEXT_758671</name>
</gene>
<keyword evidence="2" id="KW-1185">Reference proteome</keyword>
<accession>A0AAV4X3M5</accession>
<reference evidence="1 2" key="1">
    <citation type="submission" date="2021-06" db="EMBL/GenBank/DDBJ databases">
        <title>Caerostris extrusa draft genome.</title>
        <authorList>
            <person name="Kono N."/>
            <person name="Arakawa K."/>
        </authorList>
    </citation>
    <scope>NUCLEOTIDE SEQUENCE [LARGE SCALE GENOMIC DNA]</scope>
</reference>
<dbReference type="AlphaFoldDB" id="A0AAV4X3M5"/>
<protein>
    <submittedName>
        <fullName evidence="1">Uncharacterized protein</fullName>
    </submittedName>
</protein>